<evidence type="ECO:0000256" key="2">
    <source>
        <dbReference type="ARBA" id="ARBA00023315"/>
    </source>
</evidence>
<dbReference type="CDD" id="cd04301">
    <property type="entry name" value="NAT_SF"/>
    <property type="match status" value="1"/>
</dbReference>
<dbReference type="EMBL" id="WQLB01000011">
    <property type="protein sequence ID" value="MVN87099.1"/>
    <property type="molecule type" value="Genomic_DNA"/>
</dbReference>
<proteinExistence type="predicted"/>
<name>A0A7C9M8Q2_9DEIO</name>
<dbReference type="PANTHER" id="PTHR43877">
    <property type="entry name" value="AMINOALKYLPHOSPHONATE N-ACETYLTRANSFERASE-RELATED-RELATED"/>
    <property type="match status" value="1"/>
</dbReference>
<evidence type="ECO:0000259" key="3">
    <source>
        <dbReference type="PROSITE" id="PS51186"/>
    </source>
</evidence>
<dbReference type="Proteomes" id="UP000483286">
    <property type="component" value="Unassembled WGS sequence"/>
</dbReference>
<reference evidence="4 5" key="1">
    <citation type="submission" date="2019-12" db="EMBL/GenBank/DDBJ databases">
        <title>Deinococcus sp. HMF7620 Genome sequencing and assembly.</title>
        <authorList>
            <person name="Kang H."/>
            <person name="Kim H."/>
            <person name="Joh K."/>
        </authorList>
    </citation>
    <scope>NUCLEOTIDE SEQUENCE [LARGE SCALE GENOMIC DNA]</scope>
    <source>
        <strain evidence="4 5">HMF7620</strain>
    </source>
</reference>
<dbReference type="AlphaFoldDB" id="A0A7C9M8Q2"/>
<dbReference type="SUPFAM" id="SSF55729">
    <property type="entry name" value="Acyl-CoA N-acyltransferases (Nat)"/>
    <property type="match status" value="2"/>
</dbReference>
<protein>
    <recommendedName>
        <fullName evidence="3">N-acetyltransferase domain-containing protein</fullName>
    </recommendedName>
</protein>
<dbReference type="InterPro" id="IPR000182">
    <property type="entry name" value="GNAT_dom"/>
</dbReference>
<dbReference type="PROSITE" id="PS51186">
    <property type="entry name" value="GNAT"/>
    <property type="match status" value="1"/>
</dbReference>
<evidence type="ECO:0000256" key="1">
    <source>
        <dbReference type="ARBA" id="ARBA00022679"/>
    </source>
</evidence>
<evidence type="ECO:0000313" key="4">
    <source>
        <dbReference type="EMBL" id="MVN87099.1"/>
    </source>
</evidence>
<dbReference type="InterPro" id="IPR050832">
    <property type="entry name" value="Bact_Acetyltransf"/>
</dbReference>
<dbReference type="GO" id="GO:0016747">
    <property type="term" value="F:acyltransferase activity, transferring groups other than amino-acyl groups"/>
    <property type="evidence" value="ECO:0007669"/>
    <property type="project" value="InterPro"/>
</dbReference>
<accession>A0A7C9M8Q2</accession>
<organism evidence="4 5">
    <name type="scientific">Deinococcus arboris</name>
    <dbReference type="NCBI Taxonomy" id="2682977"/>
    <lineage>
        <taxon>Bacteria</taxon>
        <taxon>Thermotogati</taxon>
        <taxon>Deinococcota</taxon>
        <taxon>Deinococci</taxon>
        <taxon>Deinococcales</taxon>
        <taxon>Deinococcaceae</taxon>
        <taxon>Deinococcus</taxon>
    </lineage>
</organism>
<comment type="caution">
    <text evidence="4">The sequence shown here is derived from an EMBL/GenBank/DDBJ whole genome shotgun (WGS) entry which is preliminary data.</text>
</comment>
<keyword evidence="5" id="KW-1185">Reference proteome</keyword>
<dbReference type="RefSeq" id="WP_157459155.1">
    <property type="nucleotide sequence ID" value="NZ_WQLB01000011.1"/>
</dbReference>
<evidence type="ECO:0000313" key="5">
    <source>
        <dbReference type="Proteomes" id="UP000483286"/>
    </source>
</evidence>
<dbReference type="InterPro" id="IPR016181">
    <property type="entry name" value="Acyl_CoA_acyltransferase"/>
</dbReference>
<dbReference type="Gene3D" id="3.40.630.30">
    <property type="match status" value="1"/>
</dbReference>
<sequence length="346" mass="39055">MPAPQLLTPSTASDFHLHALAHHLDMIRAERMPSDPPFNVESIVAGLRTIDLSRDRHYLLLWEETQVVARATVTLPQAHDIHQAEVELTVLAAHRQRGLARRLLVEIASLAERSGWQVLLTNASSRLPSGEAVLRHLGAQLVMKQQFMELDLHSLNPQVLADWVREAAEAAPEYRTWSHLGPYPQDRLTNIAQAYGAMQTAPQGTKHAAAVAVSVTPQELRRQEEQLFTTGRQRLTTFAEHRSSGAVVAFTELFWDVGRPTIMIQHGTAVQPDHRRHSLGRWIKVANLLAAQRLNPDVRFIRAGNTKDNIGMLRINQALGFRTYLIHTDWQLAMSDLRTYLDRRHA</sequence>
<keyword evidence="1" id="KW-0808">Transferase</keyword>
<feature type="domain" description="N-acetyltransferase" evidence="3">
    <location>
        <begin position="10"/>
        <end position="162"/>
    </location>
</feature>
<keyword evidence="2" id="KW-0012">Acyltransferase</keyword>
<gene>
    <name evidence="4" type="ORF">GO986_09995</name>
</gene>